<comment type="caution">
    <text evidence="1">The sequence shown here is derived from an EMBL/GenBank/DDBJ whole genome shotgun (WGS) entry which is preliminary data.</text>
</comment>
<dbReference type="RefSeq" id="WP_045152845.1">
    <property type="nucleotide sequence ID" value="NZ_JZSW01000007.1"/>
</dbReference>
<keyword evidence="2" id="KW-1185">Reference proteome</keyword>
<dbReference type="EMBL" id="PYOU01000027">
    <property type="protein sequence ID" value="PSX03920.1"/>
    <property type="molecule type" value="Genomic_DNA"/>
</dbReference>
<gene>
    <name evidence="1" type="ORF">C0W27_20710</name>
</gene>
<proteinExistence type="predicted"/>
<organism evidence="1 2">
    <name type="scientific">Photobacterium angustum</name>
    <dbReference type="NCBI Taxonomy" id="661"/>
    <lineage>
        <taxon>Bacteria</taxon>
        <taxon>Pseudomonadati</taxon>
        <taxon>Pseudomonadota</taxon>
        <taxon>Gammaproteobacteria</taxon>
        <taxon>Vibrionales</taxon>
        <taxon>Vibrionaceae</taxon>
        <taxon>Photobacterium</taxon>
    </lineage>
</organism>
<evidence type="ECO:0000313" key="2">
    <source>
        <dbReference type="Proteomes" id="UP000240989"/>
    </source>
</evidence>
<sequence>MVVNGIDNEKSLCLDEHGFGIHPDIPFGEEAIIAFMNSNNCSIKTLADSNSDLYCEWLVLTSDNQTFDARKWQLEYNQRTDILIAKLNYLSLGPVAIFLTIK</sequence>
<reference evidence="1 2" key="1">
    <citation type="submission" date="2018-01" db="EMBL/GenBank/DDBJ databases">
        <title>Whole genome sequencing of Histamine producing bacteria.</title>
        <authorList>
            <person name="Butler K."/>
        </authorList>
    </citation>
    <scope>NUCLEOTIDE SEQUENCE [LARGE SCALE GENOMIC DNA]</scope>
    <source>
        <strain evidence="1 2">A6-1</strain>
    </source>
</reference>
<accession>A0ABX5GYH5</accession>
<protein>
    <submittedName>
        <fullName evidence="1">Uncharacterized protein</fullName>
    </submittedName>
</protein>
<dbReference type="Proteomes" id="UP000240989">
    <property type="component" value="Unassembled WGS sequence"/>
</dbReference>
<evidence type="ECO:0000313" key="1">
    <source>
        <dbReference type="EMBL" id="PSX03920.1"/>
    </source>
</evidence>
<name>A0ABX5GYH5_PHOAN</name>